<evidence type="ECO:0000313" key="2">
    <source>
        <dbReference type="Proteomes" id="UP000615446"/>
    </source>
</evidence>
<name>A0A8H3LX59_9GLOM</name>
<dbReference type="EMBL" id="BLAL01000238">
    <property type="protein sequence ID" value="GES94674.1"/>
    <property type="molecule type" value="Genomic_DNA"/>
</dbReference>
<dbReference type="AlphaFoldDB" id="A0A8H3LX59"/>
<evidence type="ECO:0000313" key="1">
    <source>
        <dbReference type="EMBL" id="GES94674.1"/>
    </source>
</evidence>
<dbReference type="OrthoDB" id="2366889at2759"/>
<organism evidence="1 2">
    <name type="scientific">Rhizophagus clarus</name>
    <dbReference type="NCBI Taxonomy" id="94130"/>
    <lineage>
        <taxon>Eukaryota</taxon>
        <taxon>Fungi</taxon>
        <taxon>Fungi incertae sedis</taxon>
        <taxon>Mucoromycota</taxon>
        <taxon>Glomeromycotina</taxon>
        <taxon>Glomeromycetes</taxon>
        <taxon>Glomerales</taxon>
        <taxon>Glomeraceae</taxon>
        <taxon>Rhizophagus</taxon>
    </lineage>
</organism>
<dbReference type="Proteomes" id="UP000615446">
    <property type="component" value="Unassembled WGS sequence"/>
</dbReference>
<reference evidence="1" key="1">
    <citation type="submission" date="2019-10" db="EMBL/GenBank/DDBJ databases">
        <title>Conservation and host-specific expression of non-tandemly repeated heterogenous ribosome RNA gene in arbuscular mycorrhizal fungi.</title>
        <authorList>
            <person name="Maeda T."/>
            <person name="Kobayashi Y."/>
            <person name="Nakagawa T."/>
            <person name="Ezawa T."/>
            <person name="Yamaguchi K."/>
            <person name="Bino T."/>
            <person name="Nishimoto Y."/>
            <person name="Shigenobu S."/>
            <person name="Kawaguchi M."/>
        </authorList>
    </citation>
    <scope>NUCLEOTIDE SEQUENCE</scope>
    <source>
        <strain evidence="1">HR1</strain>
    </source>
</reference>
<proteinExistence type="predicted"/>
<protein>
    <submittedName>
        <fullName evidence="1">Uncharacterized protein</fullName>
    </submittedName>
</protein>
<gene>
    <name evidence="1" type="ORF">RCL2_002138900</name>
</gene>
<accession>A0A8H3LX59</accession>
<comment type="caution">
    <text evidence="1">The sequence shown here is derived from an EMBL/GenBank/DDBJ whole genome shotgun (WGS) entry which is preliminary data.</text>
</comment>
<sequence length="124" mass="14299">MSSIIELSDIDDYNDEDLIKMNENNSDSEKELESEETLAFFTSKLRVFKVIYTTVPIKYPDTPSEGVATVYNITGWKNPTDAFLDFTDPELVNQEHCSVDFDSEIFQCYTQQNNNNINEAKTYI</sequence>